<evidence type="ECO:0000256" key="2">
    <source>
        <dbReference type="ARBA" id="ARBA00004799"/>
    </source>
</evidence>
<keyword evidence="11 18" id="KW-0547">Nucleotide-binding</keyword>
<dbReference type="GO" id="GO:0046872">
    <property type="term" value="F:metal ion binding"/>
    <property type="evidence" value="ECO:0007669"/>
    <property type="project" value="UniProtKB-KW"/>
</dbReference>
<sequence length="433" mass="47431">MIYEQSIDYLKGLTKFGINLGLGRIEELLRRLGNPHRRLKIVHIGGTNGKGSTTAMVASILGAAGYKVGRFTSPHLHSYTERFVINGVAIPEIKLVELISYIKPFLEEMVSDGYEHPTEFEVSTALALVYFEREATDYVVLEVGMGGAIDSTNIVTPLVSVITNVSLDHVDYLGGTVEEIARVKAGIIKQNTPVITAAEGSPLEIIREVAKEKDCPLVQIGKQATWVSDKSFLAGQQKFTVYGLKDTYHINLPLIGEHQQINAATAIAGVEVLLSLKGECLSPQTIEEGLSMVKWPGRLEILTHKPMTIIDGAHNLAGAIVLRRALEKYFSGRSIIMILGMLADKERAKVVAELAPLAKTIIVTRSNSPRAGDWQRVAQYAREYVKDVMVEECVEKAVELALNNAGSEELVCITGSLYMIAEARQFLISKDIA</sequence>
<organism evidence="21 22">
    <name type="scientific">Desulforamulus aquiferis</name>
    <dbReference type="NCBI Taxonomy" id="1397668"/>
    <lineage>
        <taxon>Bacteria</taxon>
        <taxon>Bacillati</taxon>
        <taxon>Bacillota</taxon>
        <taxon>Clostridia</taxon>
        <taxon>Eubacteriales</taxon>
        <taxon>Peptococcaceae</taxon>
        <taxon>Desulforamulus</taxon>
    </lineage>
</organism>
<evidence type="ECO:0000256" key="3">
    <source>
        <dbReference type="ARBA" id="ARBA00005150"/>
    </source>
</evidence>
<dbReference type="InterPro" id="IPR001645">
    <property type="entry name" value="Folylpolyglutamate_synth"/>
</dbReference>
<evidence type="ECO:0000256" key="14">
    <source>
        <dbReference type="ARBA" id="ARBA00022909"/>
    </source>
</evidence>
<dbReference type="GO" id="GO:0005524">
    <property type="term" value="F:ATP binding"/>
    <property type="evidence" value="ECO:0007669"/>
    <property type="project" value="UniProtKB-KW"/>
</dbReference>
<dbReference type="InterPro" id="IPR013221">
    <property type="entry name" value="Mur_ligase_cen"/>
</dbReference>
<dbReference type="SUPFAM" id="SSF53623">
    <property type="entry name" value="MurD-like peptide ligases, catalytic domain"/>
    <property type="match status" value="1"/>
</dbReference>
<comment type="subunit">
    <text evidence="5">Monomer.</text>
</comment>
<dbReference type="NCBIfam" id="TIGR01499">
    <property type="entry name" value="folC"/>
    <property type="match status" value="1"/>
</dbReference>
<evidence type="ECO:0000256" key="17">
    <source>
        <dbReference type="ARBA" id="ARBA00049161"/>
    </source>
</evidence>
<comment type="catalytic activity">
    <reaction evidence="17">
        <text>7,8-dihydropteroate + L-glutamate + ATP = 7,8-dihydrofolate + ADP + phosphate + H(+)</text>
        <dbReference type="Rhea" id="RHEA:23584"/>
        <dbReference type="ChEBI" id="CHEBI:15378"/>
        <dbReference type="ChEBI" id="CHEBI:17839"/>
        <dbReference type="ChEBI" id="CHEBI:29985"/>
        <dbReference type="ChEBI" id="CHEBI:30616"/>
        <dbReference type="ChEBI" id="CHEBI:43474"/>
        <dbReference type="ChEBI" id="CHEBI:57451"/>
        <dbReference type="ChEBI" id="CHEBI:456216"/>
        <dbReference type="EC" id="6.3.2.12"/>
    </reaction>
</comment>
<comment type="caution">
    <text evidence="21">The sequence shown here is derived from an EMBL/GenBank/DDBJ whole genome shotgun (WGS) entry which is preliminary data.</text>
</comment>
<comment type="catalytic activity">
    <reaction evidence="16">
        <text>(6S)-5,6,7,8-tetrahydrofolyl-(gamma-L-Glu)(n) + L-glutamate + ATP = (6S)-5,6,7,8-tetrahydrofolyl-(gamma-L-Glu)(n+1) + ADP + phosphate + H(+)</text>
        <dbReference type="Rhea" id="RHEA:10580"/>
        <dbReference type="Rhea" id="RHEA-COMP:14738"/>
        <dbReference type="Rhea" id="RHEA-COMP:14740"/>
        <dbReference type="ChEBI" id="CHEBI:15378"/>
        <dbReference type="ChEBI" id="CHEBI:29985"/>
        <dbReference type="ChEBI" id="CHEBI:30616"/>
        <dbReference type="ChEBI" id="CHEBI:43474"/>
        <dbReference type="ChEBI" id="CHEBI:141005"/>
        <dbReference type="ChEBI" id="CHEBI:456216"/>
        <dbReference type="EC" id="6.3.2.17"/>
    </reaction>
</comment>
<evidence type="ECO:0000256" key="1">
    <source>
        <dbReference type="ARBA" id="ARBA00001946"/>
    </source>
</evidence>
<keyword evidence="12 18" id="KW-0067">ATP-binding</keyword>
<dbReference type="RefSeq" id="WP_304541187.1">
    <property type="nucleotide sequence ID" value="NZ_JARPTC010000004.1"/>
</dbReference>
<evidence type="ECO:0000259" key="19">
    <source>
        <dbReference type="Pfam" id="PF02875"/>
    </source>
</evidence>
<feature type="domain" description="Mur ligase C-terminal" evidence="19">
    <location>
        <begin position="297"/>
        <end position="416"/>
    </location>
</feature>
<evidence type="ECO:0000256" key="15">
    <source>
        <dbReference type="ARBA" id="ARBA00030592"/>
    </source>
</evidence>
<dbReference type="Pfam" id="PF02875">
    <property type="entry name" value="Mur_ligase_C"/>
    <property type="match status" value="1"/>
</dbReference>
<evidence type="ECO:0000259" key="20">
    <source>
        <dbReference type="Pfam" id="PF08245"/>
    </source>
</evidence>
<dbReference type="GO" id="GO:0046656">
    <property type="term" value="P:folic acid biosynthetic process"/>
    <property type="evidence" value="ECO:0007669"/>
    <property type="project" value="UniProtKB-KW"/>
</dbReference>
<dbReference type="Proteomes" id="UP001172911">
    <property type="component" value="Unassembled WGS sequence"/>
</dbReference>
<dbReference type="Gene3D" id="3.90.190.20">
    <property type="entry name" value="Mur ligase, C-terminal domain"/>
    <property type="match status" value="1"/>
</dbReference>
<evidence type="ECO:0000256" key="10">
    <source>
        <dbReference type="ARBA" id="ARBA00022723"/>
    </source>
</evidence>
<reference evidence="21" key="1">
    <citation type="journal article" date="2023" name="J. Hazard. Mater.">
        <title>Anaerobic biodegradation of pyrene and benzo[a]pyrene by a new sulfate-reducing Desulforamulus aquiferis strain DSA.</title>
        <authorList>
            <person name="Zhang Z."/>
            <person name="Sun J."/>
            <person name="Gong X."/>
            <person name="Wang C."/>
            <person name="Wang H."/>
        </authorList>
    </citation>
    <scope>NUCLEOTIDE SEQUENCE</scope>
    <source>
        <strain evidence="21">DSA</strain>
    </source>
</reference>
<dbReference type="GO" id="GO:0005737">
    <property type="term" value="C:cytoplasm"/>
    <property type="evidence" value="ECO:0007669"/>
    <property type="project" value="TreeGrafter"/>
</dbReference>
<evidence type="ECO:0000256" key="18">
    <source>
        <dbReference type="PIRNR" id="PIRNR001563"/>
    </source>
</evidence>
<keyword evidence="22" id="KW-1185">Reference proteome</keyword>
<comment type="similarity">
    <text evidence="4 18">Belongs to the folylpolyglutamate synthase family.</text>
</comment>
<dbReference type="FunFam" id="3.40.1190.10:FF:000004">
    <property type="entry name" value="Dihydrofolate synthase/folylpolyglutamate synthase"/>
    <property type="match status" value="1"/>
</dbReference>
<evidence type="ECO:0000256" key="4">
    <source>
        <dbReference type="ARBA" id="ARBA00008276"/>
    </source>
</evidence>
<dbReference type="InterPro" id="IPR004101">
    <property type="entry name" value="Mur_ligase_C"/>
</dbReference>
<evidence type="ECO:0000256" key="5">
    <source>
        <dbReference type="ARBA" id="ARBA00011245"/>
    </source>
</evidence>
<dbReference type="PROSITE" id="PS01011">
    <property type="entry name" value="FOLYLPOLYGLU_SYNT_1"/>
    <property type="match status" value="1"/>
</dbReference>
<dbReference type="InterPro" id="IPR036565">
    <property type="entry name" value="Mur-like_cat_sf"/>
</dbReference>
<name>A0AAW7Z946_9FIRM</name>
<dbReference type="Gene3D" id="3.40.1190.10">
    <property type="entry name" value="Mur-like, catalytic domain"/>
    <property type="match status" value="1"/>
</dbReference>
<dbReference type="AlphaFoldDB" id="A0AAW7Z946"/>
<dbReference type="PIRSF" id="PIRSF001563">
    <property type="entry name" value="Folylpolyglu_synth"/>
    <property type="match status" value="1"/>
</dbReference>
<keyword evidence="9 18" id="KW-0436">Ligase</keyword>
<dbReference type="PANTHER" id="PTHR11136">
    <property type="entry name" value="FOLYLPOLYGLUTAMATE SYNTHASE-RELATED"/>
    <property type="match status" value="1"/>
</dbReference>
<reference evidence="21" key="2">
    <citation type="submission" date="2023-03" db="EMBL/GenBank/DDBJ databases">
        <authorList>
            <person name="Zhang Z."/>
        </authorList>
    </citation>
    <scope>NUCLEOTIDE SEQUENCE</scope>
    <source>
        <strain evidence="21">DSA</strain>
    </source>
</reference>
<dbReference type="EMBL" id="JARPTC010000004">
    <property type="protein sequence ID" value="MDO7786263.1"/>
    <property type="molecule type" value="Genomic_DNA"/>
</dbReference>
<evidence type="ECO:0000313" key="21">
    <source>
        <dbReference type="EMBL" id="MDO7786263.1"/>
    </source>
</evidence>
<dbReference type="EC" id="6.3.2.12" evidence="6"/>
<dbReference type="GO" id="GO:0004326">
    <property type="term" value="F:tetrahydrofolylpolyglutamate synthase activity"/>
    <property type="evidence" value="ECO:0007669"/>
    <property type="project" value="UniProtKB-EC"/>
</dbReference>
<protein>
    <recommendedName>
        <fullName evidence="8">Dihydrofolate synthase/folylpolyglutamate synthase</fullName>
        <ecNumber evidence="6">6.3.2.12</ecNumber>
        <ecNumber evidence="7">6.3.2.17</ecNumber>
    </recommendedName>
    <alternativeName>
        <fullName evidence="15">Tetrahydrofolylpolyglutamate synthase</fullName>
    </alternativeName>
</protein>
<dbReference type="InterPro" id="IPR018109">
    <property type="entry name" value="Folylpolyglutamate_synth_CS"/>
</dbReference>
<dbReference type="InterPro" id="IPR036615">
    <property type="entry name" value="Mur_ligase_C_dom_sf"/>
</dbReference>
<comment type="cofactor">
    <cofactor evidence="1">
        <name>Mg(2+)</name>
        <dbReference type="ChEBI" id="CHEBI:18420"/>
    </cofactor>
</comment>
<accession>A0AAW7Z946</accession>
<evidence type="ECO:0000256" key="9">
    <source>
        <dbReference type="ARBA" id="ARBA00022598"/>
    </source>
</evidence>
<evidence type="ECO:0000256" key="7">
    <source>
        <dbReference type="ARBA" id="ARBA00013025"/>
    </source>
</evidence>
<evidence type="ECO:0000256" key="13">
    <source>
        <dbReference type="ARBA" id="ARBA00022842"/>
    </source>
</evidence>
<dbReference type="SUPFAM" id="SSF53244">
    <property type="entry name" value="MurD-like peptide ligases, peptide-binding domain"/>
    <property type="match status" value="1"/>
</dbReference>
<dbReference type="EC" id="6.3.2.17" evidence="7"/>
<keyword evidence="14" id="KW-0289">Folate biosynthesis</keyword>
<dbReference type="Pfam" id="PF08245">
    <property type="entry name" value="Mur_ligase_M"/>
    <property type="match status" value="1"/>
</dbReference>
<evidence type="ECO:0000313" key="22">
    <source>
        <dbReference type="Proteomes" id="UP001172911"/>
    </source>
</evidence>
<keyword evidence="13" id="KW-0460">Magnesium</keyword>
<dbReference type="GO" id="GO:0008841">
    <property type="term" value="F:dihydrofolate synthase activity"/>
    <property type="evidence" value="ECO:0007669"/>
    <property type="project" value="UniProtKB-EC"/>
</dbReference>
<dbReference type="PANTHER" id="PTHR11136:SF0">
    <property type="entry name" value="DIHYDROFOLATE SYNTHETASE-RELATED"/>
    <property type="match status" value="1"/>
</dbReference>
<proteinExistence type="inferred from homology"/>
<evidence type="ECO:0000256" key="12">
    <source>
        <dbReference type="ARBA" id="ARBA00022840"/>
    </source>
</evidence>
<evidence type="ECO:0000256" key="11">
    <source>
        <dbReference type="ARBA" id="ARBA00022741"/>
    </source>
</evidence>
<evidence type="ECO:0000256" key="8">
    <source>
        <dbReference type="ARBA" id="ARBA00019357"/>
    </source>
</evidence>
<comment type="pathway">
    <text evidence="2">Cofactor biosynthesis; tetrahydrofolate biosynthesis; 7,8-dihydrofolate from 2-amino-4-hydroxy-6-hydroxymethyl-7,8-dihydropteridine diphosphate and 4-aminobenzoate: step 2/2.</text>
</comment>
<keyword evidence="10" id="KW-0479">Metal-binding</keyword>
<comment type="pathway">
    <text evidence="3">Cofactor biosynthesis; tetrahydrofolylpolyglutamate biosynthesis.</text>
</comment>
<evidence type="ECO:0000256" key="16">
    <source>
        <dbReference type="ARBA" id="ARBA00047493"/>
    </source>
</evidence>
<evidence type="ECO:0000256" key="6">
    <source>
        <dbReference type="ARBA" id="ARBA00013023"/>
    </source>
</evidence>
<gene>
    <name evidence="21" type="ORF">P6N53_03375</name>
</gene>
<feature type="domain" description="Mur ligase central" evidence="20">
    <location>
        <begin position="44"/>
        <end position="268"/>
    </location>
</feature>
<dbReference type="PROSITE" id="PS01012">
    <property type="entry name" value="FOLYLPOLYGLU_SYNT_2"/>
    <property type="match status" value="1"/>
</dbReference>